<evidence type="ECO:0000313" key="2">
    <source>
        <dbReference type="Proteomes" id="UP000276133"/>
    </source>
</evidence>
<dbReference type="Proteomes" id="UP000276133">
    <property type="component" value="Unassembled WGS sequence"/>
</dbReference>
<name>A0A3M7QF53_BRAPC</name>
<reference evidence="1 2" key="1">
    <citation type="journal article" date="2018" name="Sci. Rep.">
        <title>Genomic signatures of local adaptation to the degree of environmental predictability in rotifers.</title>
        <authorList>
            <person name="Franch-Gras L."/>
            <person name="Hahn C."/>
            <person name="Garcia-Roger E.M."/>
            <person name="Carmona M.J."/>
            <person name="Serra M."/>
            <person name="Gomez A."/>
        </authorList>
    </citation>
    <scope>NUCLEOTIDE SEQUENCE [LARGE SCALE GENOMIC DNA]</scope>
    <source>
        <strain evidence="1">HYR1</strain>
    </source>
</reference>
<evidence type="ECO:0000313" key="1">
    <source>
        <dbReference type="EMBL" id="RNA09814.1"/>
    </source>
</evidence>
<organism evidence="1 2">
    <name type="scientific">Brachionus plicatilis</name>
    <name type="common">Marine rotifer</name>
    <name type="synonym">Brachionus muelleri</name>
    <dbReference type="NCBI Taxonomy" id="10195"/>
    <lineage>
        <taxon>Eukaryota</taxon>
        <taxon>Metazoa</taxon>
        <taxon>Spiralia</taxon>
        <taxon>Gnathifera</taxon>
        <taxon>Rotifera</taxon>
        <taxon>Eurotatoria</taxon>
        <taxon>Monogononta</taxon>
        <taxon>Pseudotrocha</taxon>
        <taxon>Ploima</taxon>
        <taxon>Brachionidae</taxon>
        <taxon>Brachionus</taxon>
    </lineage>
</organism>
<dbReference type="EMBL" id="REGN01006367">
    <property type="protein sequence ID" value="RNA09814.1"/>
    <property type="molecule type" value="Genomic_DNA"/>
</dbReference>
<accession>A0A3M7QF53</accession>
<protein>
    <submittedName>
        <fullName evidence="1">Uncharacterized protein</fullName>
    </submittedName>
</protein>
<sequence>MKKLSFNSFKYYFKRFIVRKERRKKNLKSNKLKKFCIREKNKDALRFLKPYFNTLSARIAESSESHRFYFVERQSINRIESHSML</sequence>
<comment type="caution">
    <text evidence="1">The sequence shown here is derived from an EMBL/GenBank/DDBJ whole genome shotgun (WGS) entry which is preliminary data.</text>
</comment>
<keyword evidence="2" id="KW-1185">Reference proteome</keyword>
<dbReference type="AlphaFoldDB" id="A0A3M7QF53"/>
<gene>
    <name evidence="1" type="ORF">BpHYR1_010030</name>
</gene>
<proteinExistence type="predicted"/>